<keyword evidence="2" id="KW-0812">Transmembrane</keyword>
<dbReference type="AlphaFoldDB" id="A0A931F807"/>
<feature type="region of interest" description="Disordered" evidence="1">
    <location>
        <begin position="1"/>
        <end position="40"/>
    </location>
</feature>
<reference evidence="3" key="1">
    <citation type="submission" date="2020-11" db="EMBL/GenBank/DDBJ databases">
        <title>Whole-genome analyses of Nonomuraea sp. K274.</title>
        <authorList>
            <person name="Veyisoglu A."/>
        </authorList>
    </citation>
    <scope>NUCLEOTIDE SEQUENCE</scope>
    <source>
        <strain evidence="3">K274</strain>
    </source>
</reference>
<evidence type="ECO:0000256" key="1">
    <source>
        <dbReference type="SAM" id="MobiDB-lite"/>
    </source>
</evidence>
<sequence length="186" mass="19500">EGAPKQAREIEQAINGDTDVARPTPTPSKPPTPVAEPRPDSPVDSIVVWGVVLAGVLGAYLLAVIVVPPLRRARRRRAASPAVRVTGAWRQTVARLRGAGLPVGSGALTAREVALLGESVLGTPAREPLTALADLANLATFGAAAMDQGDADLAWRHFAGVDLLVRQKIGLTSRIARRLSPTSLFT</sequence>
<name>A0A931F807_9ACTN</name>
<dbReference type="Proteomes" id="UP000605361">
    <property type="component" value="Unassembled WGS sequence"/>
</dbReference>
<feature type="non-terminal residue" evidence="3">
    <location>
        <position position="1"/>
    </location>
</feature>
<feature type="transmembrane region" description="Helical" evidence="2">
    <location>
        <begin position="46"/>
        <end position="67"/>
    </location>
</feature>
<comment type="caution">
    <text evidence="3">The sequence shown here is derived from an EMBL/GenBank/DDBJ whole genome shotgun (WGS) entry which is preliminary data.</text>
</comment>
<proteinExistence type="predicted"/>
<gene>
    <name evidence="3" type="ORF">ITP53_55560</name>
</gene>
<keyword evidence="2" id="KW-0472">Membrane</keyword>
<dbReference type="EMBL" id="JADOGI010000552">
    <property type="protein sequence ID" value="MBF8194721.1"/>
    <property type="molecule type" value="Genomic_DNA"/>
</dbReference>
<feature type="compositionally biased region" description="Pro residues" evidence="1">
    <location>
        <begin position="24"/>
        <end position="36"/>
    </location>
</feature>
<accession>A0A931F807</accession>
<keyword evidence="4" id="KW-1185">Reference proteome</keyword>
<evidence type="ECO:0008006" key="5">
    <source>
        <dbReference type="Google" id="ProtNLM"/>
    </source>
</evidence>
<evidence type="ECO:0000313" key="4">
    <source>
        <dbReference type="Proteomes" id="UP000605361"/>
    </source>
</evidence>
<protein>
    <recommendedName>
        <fullName evidence="5">DUF4129 domain-containing protein</fullName>
    </recommendedName>
</protein>
<evidence type="ECO:0000256" key="2">
    <source>
        <dbReference type="SAM" id="Phobius"/>
    </source>
</evidence>
<evidence type="ECO:0000313" key="3">
    <source>
        <dbReference type="EMBL" id="MBF8194721.1"/>
    </source>
</evidence>
<feature type="compositionally biased region" description="Basic and acidic residues" evidence="1">
    <location>
        <begin position="1"/>
        <end position="11"/>
    </location>
</feature>
<organism evidence="3 4">
    <name type="scientific">Nonomuraea cypriaca</name>
    <dbReference type="NCBI Taxonomy" id="1187855"/>
    <lineage>
        <taxon>Bacteria</taxon>
        <taxon>Bacillati</taxon>
        <taxon>Actinomycetota</taxon>
        <taxon>Actinomycetes</taxon>
        <taxon>Streptosporangiales</taxon>
        <taxon>Streptosporangiaceae</taxon>
        <taxon>Nonomuraea</taxon>
    </lineage>
</organism>
<keyword evidence="2" id="KW-1133">Transmembrane helix</keyword>